<dbReference type="HOGENOM" id="CLU_104916_0_1_6"/>
<dbReference type="SUPFAM" id="SSF109755">
    <property type="entry name" value="PhoU-like"/>
    <property type="match status" value="1"/>
</dbReference>
<dbReference type="AlphaFoldDB" id="W0BE89"/>
<evidence type="ECO:0008006" key="4">
    <source>
        <dbReference type="Google" id="ProtNLM"/>
    </source>
</evidence>
<proteinExistence type="inferred from homology"/>
<sequence>MSRIFNMFGPSPIRPIEQHMRKAYHCAKQLYPFFEAVLEQDWETADDLRQKIIAIEKEADLIKRDLRLHLPTGLFLPVSRTDLLELLSAQDRIANKAEDIAGLIMSRRMIIPKVLSGVFMPFLHRCLDAAKQACKAINELDELLETGFRGSEVNIVEEMILTLDEIEHDSDDKLADIRHRIFELEKDLPAIEVIFLYKLVQWIGDLADHAQIVGVGCKFSLPGNLTYGFINCICNSCCYSLLFYDLGGWCQ</sequence>
<dbReference type="eggNOG" id="COG1392">
    <property type="taxonomic scope" value="Bacteria"/>
</dbReference>
<dbReference type="InterPro" id="IPR018445">
    <property type="entry name" value="Put_Phosphate_transp_reg"/>
</dbReference>
<dbReference type="STRING" id="1268635.Loa_02651"/>
<dbReference type="Gene3D" id="1.20.58.220">
    <property type="entry name" value="Phosphate transport system protein phou homolog 2, domain 2"/>
    <property type="match status" value="1"/>
</dbReference>
<evidence type="ECO:0000313" key="3">
    <source>
        <dbReference type="Proteomes" id="UP000018838"/>
    </source>
</evidence>
<dbReference type="PATRIC" id="fig|1268635.3.peg.2720"/>
<name>W0BE89_9GAMM</name>
<reference evidence="2 3" key="1">
    <citation type="journal article" date="2013" name="Int. J. Med. Microbiol.">
        <title>Legionella oakridgensis ATCC 33761 genome sequence and phenotypic characterization reveals its replication capacity in amoebae.</title>
        <authorList>
            <person name="Brzuszkiewicz E."/>
            <person name="Schulz T."/>
            <person name="Rydzewski K."/>
            <person name="Daniel R."/>
            <person name="Gillmaier N."/>
            <person name="Dittmann C."/>
            <person name="Holland G."/>
            <person name="Schunder E."/>
            <person name="Lautner M."/>
            <person name="Eisenreich W."/>
            <person name="Luck C."/>
            <person name="Heuner K."/>
        </authorList>
    </citation>
    <scope>NUCLEOTIDE SEQUENCE [LARGE SCALE GENOMIC DNA]</scope>
    <source>
        <strain>OR-10</strain>
        <strain evidence="3">ATCC 33761</strain>
    </source>
</reference>
<dbReference type="KEGG" id="lok:Loa_02651"/>
<dbReference type="InterPro" id="IPR002727">
    <property type="entry name" value="DUF47"/>
</dbReference>
<evidence type="ECO:0000256" key="1">
    <source>
        <dbReference type="ARBA" id="ARBA00008591"/>
    </source>
</evidence>
<dbReference type="PANTHER" id="PTHR36536:SF3">
    <property type="entry name" value="UPF0111 PROTEIN HI_1603"/>
    <property type="match status" value="1"/>
</dbReference>
<protein>
    <recommendedName>
        <fullName evidence="4">Phosphate transport regulator</fullName>
    </recommendedName>
</protein>
<organism evidence="2 3">
    <name type="scientific">Legionella oakridgensis ATCC 33761 = DSM 21215</name>
    <dbReference type="NCBI Taxonomy" id="1268635"/>
    <lineage>
        <taxon>Bacteria</taxon>
        <taxon>Pseudomonadati</taxon>
        <taxon>Pseudomonadota</taxon>
        <taxon>Gammaproteobacteria</taxon>
        <taxon>Legionellales</taxon>
        <taxon>Legionellaceae</taxon>
        <taxon>Legionella</taxon>
    </lineage>
</organism>
<accession>W0BE89</accession>
<dbReference type="Pfam" id="PF01865">
    <property type="entry name" value="PhoU_div"/>
    <property type="match status" value="1"/>
</dbReference>
<dbReference type="InterPro" id="IPR038078">
    <property type="entry name" value="PhoU-like_sf"/>
</dbReference>
<gene>
    <name evidence="2" type="ORF">Loa_02651</name>
</gene>
<dbReference type="NCBIfam" id="TIGR00153">
    <property type="entry name" value="TIGR00153 family protein"/>
    <property type="match status" value="1"/>
</dbReference>
<dbReference type="PANTHER" id="PTHR36536">
    <property type="entry name" value="UPF0111 PROTEIN HI_1603"/>
    <property type="match status" value="1"/>
</dbReference>
<dbReference type="EMBL" id="CP004006">
    <property type="protein sequence ID" value="AHE68185.1"/>
    <property type="molecule type" value="Genomic_DNA"/>
</dbReference>
<keyword evidence="3" id="KW-1185">Reference proteome</keyword>
<comment type="similarity">
    <text evidence="1">Belongs to the UPF0111 family.</text>
</comment>
<evidence type="ECO:0000313" key="2">
    <source>
        <dbReference type="EMBL" id="AHE68185.1"/>
    </source>
</evidence>
<dbReference type="Proteomes" id="UP000018838">
    <property type="component" value="Chromosome"/>
</dbReference>